<name>A0A6A6SVZ3_9PLEO</name>
<feature type="domain" description="O-methyltransferase C-terminal" evidence="4">
    <location>
        <begin position="183"/>
        <end position="394"/>
    </location>
</feature>
<dbReference type="SUPFAM" id="SSF53335">
    <property type="entry name" value="S-adenosyl-L-methionine-dependent methyltransferases"/>
    <property type="match status" value="1"/>
</dbReference>
<evidence type="ECO:0000313" key="5">
    <source>
        <dbReference type="EMBL" id="KAF2650608.1"/>
    </source>
</evidence>
<dbReference type="PANTHER" id="PTHR43712:SF19">
    <property type="entry name" value="DUAL O-METHYLTRANSFERASE_FAD-DEPENDENT MONOOXYGENASE ELCB"/>
    <property type="match status" value="1"/>
</dbReference>
<dbReference type="OrthoDB" id="2410195at2759"/>
<dbReference type="PANTHER" id="PTHR43712">
    <property type="entry name" value="PUTATIVE (AFU_ORTHOLOGUE AFUA_4G14580)-RELATED"/>
    <property type="match status" value="1"/>
</dbReference>
<dbReference type="InterPro" id="IPR036388">
    <property type="entry name" value="WH-like_DNA-bd_sf"/>
</dbReference>
<dbReference type="Gene3D" id="1.10.10.10">
    <property type="entry name" value="Winged helix-like DNA-binding domain superfamily/Winged helix DNA-binding domain"/>
    <property type="match status" value="1"/>
</dbReference>
<accession>A0A6A6SVZ3</accession>
<dbReference type="GO" id="GO:0032259">
    <property type="term" value="P:methylation"/>
    <property type="evidence" value="ECO:0007669"/>
    <property type="project" value="UniProtKB-KW"/>
</dbReference>
<keyword evidence="3" id="KW-0949">S-adenosyl-L-methionine</keyword>
<organism evidence="5 6">
    <name type="scientific">Lophiostoma macrostomum CBS 122681</name>
    <dbReference type="NCBI Taxonomy" id="1314788"/>
    <lineage>
        <taxon>Eukaryota</taxon>
        <taxon>Fungi</taxon>
        <taxon>Dikarya</taxon>
        <taxon>Ascomycota</taxon>
        <taxon>Pezizomycotina</taxon>
        <taxon>Dothideomycetes</taxon>
        <taxon>Pleosporomycetidae</taxon>
        <taxon>Pleosporales</taxon>
        <taxon>Lophiostomataceae</taxon>
        <taxon>Lophiostoma</taxon>
    </lineage>
</organism>
<evidence type="ECO:0000256" key="2">
    <source>
        <dbReference type="ARBA" id="ARBA00022679"/>
    </source>
</evidence>
<keyword evidence="6" id="KW-1185">Reference proteome</keyword>
<dbReference type="Pfam" id="PF00891">
    <property type="entry name" value="Methyltransf_2"/>
    <property type="match status" value="1"/>
</dbReference>
<dbReference type="SUPFAM" id="SSF46785">
    <property type="entry name" value="Winged helix' DNA-binding domain"/>
    <property type="match status" value="1"/>
</dbReference>
<evidence type="ECO:0000256" key="3">
    <source>
        <dbReference type="ARBA" id="ARBA00022691"/>
    </source>
</evidence>
<sequence>METLSKKIEAECRVFDGYCRKTGYPTPSSERTTPTFALPHEAPTEVHVARERIMSYALNLFQLAAGPSEYLANLQTGYHYVACLQWLLRFKIFALVPQQDQISYSDLAELAQVDEGRLKSVARMAMTSGLFVEPSPLYIAHSATSALISTNPNFRDWAMVLCTMSAPTAAAMTEAHAKWPHAKGQTETAYNIAFDHDIDFFKHLSQSPVLHKQFAGYMRSVTASRGTHMDHLLDGFDWAKLGNGLVVDVGGSTGQASIALAREFPEPNFIVQDRAEVAMGGDAYIESLQDSRLAGRITYQAHDFFLPQHVIGADVYLLRMILHDWAFEDSVKILRNIVAAMGKTSRVLIMDTVLPDPGQALVAKERLLRVRDMAMMQTFNSLERSLDDWLAILERVDPRLEIRNIVQPHGSVMSVMEIVLEQD</sequence>
<evidence type="ECO:0000259" key="4">
    <source>
        <dbReference type="Pfam" id="PF00891"/>
    </source>
</evidence>
<evidence type="ECO:0000256" key="1">
    <source>
        <dbReference type="ARBA" id="ARBA00022603"/>
    </source>
</evidence>
<reference evidence="5" key="1">
    <citation type="journal article" date="2020" name="Stud. Mycol.">
        <title>101 Dothideomycetes genomes: a test case for predicting lifestyles and emergence of pathogens.</title>
        <authorList>
            <person name="Haridas S."/>
            <person name="Albert R."/>
            <person name="Binder M."/>
            <person name="Bloem J."/>
            <person name="Labutti K."/>
            <person name="Salamov A."/>
            <person name="Andreopoulos B."/>
            <person name="Baker S."/>
            <person name="Barry K."/>
            <person name="Bills G."/>
            <person name="Bluhm B."/>
            <person name="Cannon C."/>
            <person name="Castanera R."/>
            <person name="Culley D."/>
            <person name="Daum C."/>
            <person name="Ezra D."/>
            <person name="Gonzalez J."/>
            <person name="Henrissat B."/>
            <person name="Kuo A."/>
            <person name="Liang C."/>
            <person name="Lipzen A."/>
            <person name="Lutzoni F."/>
            <person name="Magnuson J."/>
            <person name="Mondo S."/>
            <person name="Nolan M."/>
            <person name="Ohm R."/>
            <person name="Pangilinan J."/>
            <person name="Park H.-J."/>
            <person name="Ramirez L."/>
            <person name="Alfaro M."/>
            <person name="Sun H."/>
            <person name="Tritt A."/>
            <person name="Yoshinaga Y."/>
            <person name="Zwiers L.-H."/>
            <person name="Turgeon B."/>
            <person name="Goodwin S."/>
            <person name="Spatafora J."/>
            <person name="Crous P."/>
            <person name="Grigoriev I."/>
        </authorList>
    </citation>
    <scope>NUCLEOTIDE SEQUENCE</scope>
    <source>
        <strain evidence="5">CBS 122681</strain>
    </source>
</reference>
<dbReference type="InterPro" id="IPR016461">
    <property type="entry name" value="COMT-like"/>
</dbReference>
<evidence type="ECO:0000313" key="6">
    <source>
        <dbReference type="Proteomes" id="UP000799324"/>
    </source>
</evidence>
<dbReference type="InterPro" id="IPR036390">
    <property type="entry name" value="WH_DNA-bd_sf"/>
</dbReference>
<gene>
    <name evidence="5" type="ORF">K491DRAFT_638805</name>
</gene>
<dbReference type="InterPro" id="IPR001077">
    <property type="entry name" value="COMT_C"/>
</dbReference>
<dbReference type="AlphaFoldDB" id="A0A6A6SVZ3"/>
<keyword evidence="1 5" id="KW-0489">Methyltransferase</keyword>
<dbReference type="PROSITE" id="PS51683">
    <property type="entry name" value="SAM_OMT_II"/>
    <property type="match status" value="1"/>
</dbReference>
<proteinExistence type="predicted"/>
<dbReference type="EMBL" id="MU004449">
    <property type="protein sequence ID" value="KAF2650608.1"/>
    <property type="molecule type" value="Genomic_DNA"/>
</dbReference>
<dbReference type="GO" id="GO:0008171">
    <property type="term" value="F:O-methyltransferase activity"/>
    <property type="evidence" value="ECO:0007669"/>
    <property type="project" value="InterPro"/>
</dbReference>
<dbReference type="Gene3D" id="3.40.50.150">
    <property type="entry name" value="Vaccinia Virus protein VP39"/>
    <property type="match status" value="1"/>
</dbReference>
<protein>
    <submittedName>
        <fullName evidence="5">Putative O-methyltransferase</fullName>
    </submittedName>
</protein>
<dbReference type="InterPro" id="IPR029063">
    <property type="entry name" value="SAM-dependent_MTases_sf"/>
</dbReference>
<dbReference type="Proteomes" id="UP000799324">
    <property type="component" value="Unassembled WGS sequence"/>
</dbReference>
<keyword evidence="2 5" id="KW-0808">Transferase</keyword>